<organism evidence="1 2">
    <name type="scientific">Dreissena polymorpha</name>
    <name type="common">Zebra mussel</name>
    <name type="synonym">Mytilus polymorpha</name>
    <dbReference type="NCBI Taxonomy" id="45954"/>
    <lineage>
        <taxon>Eukaryota</taxon>
        <taxon>Metazoa</taxon>
        <taxon>Spiralia</taxon>
        <taxon>Lophotrochozoa</taxon>
        <taxon>Mollusca</taxon>
        <taxon>Bivalvia</taxon>
        <taxon>Autobranchia</taxon>
        <taxon>Heteroconchia</taxon>
        <taxon>Euheterodonta</taxon>
        <taxon>Imparidentia</taxon>
        <taxon>Neoheterodontei</taxon>
        <taxon>Myida</taxon>
        <taxon>Dreissenoidea</taxon>
        <taxon>Dreissenidae</taxon>
        <taxon>Dreissena</taxon>
    </lineage>
</organism>
<sequence>MRIIINSVKVDLPVEGKLSSDVIIDEQRADLFAGKENAHCSKIPKTLTWQNITDRVAEY</sequence>
<proteinExistence type="predicted"/>
<evidence type="ECO:0000313" key="2">
    <source>
        <dbReference type="Proteomes" id="UP000828390"/>
    </source>
</evidence>
<dbReference type="Proteomes" id="UP000828390">
    <property type="component" value="Unassembled WGS sequence"/>
</dbReference>
<reference evidence="1" key="1">
    <citation type="journal article" date="2019" name="bioRxiv">
        <title>The Genome of the Zebra Mussel, Dreissena polymorpha: A Resource for Invasive Species Research.</title>
        <authorList>
            <person name="McCartney M.A."/>
            <person name="Auch B."/>
            <person name="Kono T."/>
            <person name="Mallez S."/>
            <person name="Zhang Y."/>
            <person name="Obille A."/>
            <person name="Becker A."/>
            <person name="Abrahante J.E."/>
            <person name="Garbe J."/>
            <person name="Badalamenti J.P."/>
            <person name="Herman A."/>
            <person name="Mangelson H."/>
            <person name="Liachko I."/>
            <person name="Sullivan S."/>
            <person name="Sone E.D."/>
            <person name="Koren S."/>
            <person name="Silverstein K.A.T."/>
            <person name="Beckman K.B."/>
            <person name="Gohl D.M."/>
        </authorList>
    </citation>
    <scope>NUCLEOTIDE SEQUENCE</scope>
    <source>
        <strain evidence="1">Duluth1</strain>
        <tissue evidence="1">Whole animal</tissue>
    </source>
</reference>
<name>A0A9D4F9M5_DREPO</name>
<comment type="caution">
    <text evidence="1">The sequence shown here is derived from an EMBL/GenBank/DDBJ whole genome shotgun (WGS) entry which is preliminary data.</text>
</comment>
<dbReference type="EMBL" id="JAIWYP010000007">
    <property type="protein sequence ID" value="KAH3793784.1"/>
    <property type="molecule type" value="Genomic_DNA"/>
</dbReference>
<gene>
    <name evidence="1" type="ORF">DPMN_147305</name>
</gene>
<evidence type="ECO:0000313" key="1">
    <source>
        <dbReference type="EMBL" id="KAH3793784.1"/>
    </source>
</evidence>
<keyword evidence="2" id="KW-1185">Reference proteome</keyword>
<reference evidence="1" key="2">
    <citation type="submission" date="2020-11" db="EMBL/GenBank/DDBJ databases">
        <authorList>
            <person name="McCartney M.A."/>
            <person name="Auch B."/>
            <person name="Kono T."/>
            <person name="Mallez S."/>
            <person name="Becker A."/>
            <person name="Gohl D.M."/>
            <person name="Silverstein K.A.T."/>
            <person name="Koren S."/>
            <person name="Bechman K.B."/>
            <person name="Herman A."/>
            <person name="Abrahante J.E."/>
            <person name="Garbe J."/>
        </authorList>
    </citation>
    <scope>NUCLEOTIDE SEQUENCE</scope>
    <source>
        <strain evidence="1">Duluth1</strain>
        <tissue evidence="1">Whole animal</tissue>
    </source>
</reference>
<accession>A0A9D4F9M5</accession>
<dbReference type="AlphaFoldDB" id="A0A9D4F9M5"/>
<protein>
    <submittedName>
        <fullName evidence="1">Uncharacterized protein</fullName>
    </submittedName>
</protein>